<evidence type="ECO:0000313" key="2">
    <source>
        <dbReference type="Proteomes" id="UP000017559"/>
    </source>
</evidence>
<keyword evidence="2" id="KW-1185">Reference proteome</keyword>
<reference evidence="1 2" key="1">
    <citation type="journal article" date="2014" name="BMC Genomics">
        <title>Genome and secretome analysis of the hemibiotrophic fungal pathogen, Moniliophthora roreri, which causes frosty pod rot disease of cacao: mechanisms of the biotrophic and necrotrophic phases.</title>
        <authorList>
            <person name="Meinhardt L.W."/>
            <person name="Costa G.G.L."/>
            <person name="Thomazella D.P.T."/>
            <person name="Teixeira P.J.P.L."/>
            <person name="Carazzolle M.F."/>
            <person name="Schuster S.C."/>
            <person name="Carlson J.E."/>
            <person name="Guiltinan M.J."/>
            <person name="Mieczkowski P."/>
            <person name="Farmer A."/>
            <person name="Ramaraj T."/>
            <person name="Crozier J."/>
            <person name="Davis R.E."/>
            <person name="Shao J."/>
            <person name="Melnick R.L."/>
            <person name="Pereira G.A.G."/>
            <person name="Bailey B.A."/>
        </authorList>
    </citation>
    <scope>NUCLEOTIDE SEQUENCE [LARGE SCALE GENOMIC DNA]</scope>
    <source>
        <strain evidence="1 2">MCA 2997</strain>
    </source>
</reference>
<dbReference type="HOGENOM" id="CLU_180191_1_0_1"/>
<dbReference type="OrthoDB" id="3132318at2759"/>
<evidence type="ECO:0000313" key="1">
    <source>
        <dbReference type="EMBL" id="ESK84246.1"/>
    </source>
</evidence>
<name>V2WUN6_MONRO</name>
<sequence length="85" mass="9901">MCRRIAEGTRWNKCGHFQRHIIAAVLDCNSPRCERSYHHPRGCQKPACRCIQNWGTEIEKDVDNVDEFCFTCRAAQERARRGSGY</sequence>
<proteinExistence type="predicted"/>
<accession>V2WUN6</accession>
<comment type="caution">
    <text evidence="1">The sequence shown here is derived from an EMBL/GenBank/DDBJ whole genome shotgun (WGS) entry which is preliminary data.</text>
</comment>
<dbReference type="KEGG" id="mrr:Moror_3785"/>
<protein>
    <submittedName>
        <fullName evidence="1">Uncharacterized protein</fullName>
    </submittedName>
</protein>
<dbReference type="EMBL" id="AWSO01001344">
    <property type="protein sequence ID" value="ESK84246.1"/>
    <property type="molecule type" value="Genomic_DNA"/>
</dbReference>
<gene>
    <name evidence="1" type="ORF">Moror_3785</name>
</gene>
<organism evidence="1 2">
    <name type="scientific">Moniliophthora roreri (strain MCA 2997)</name>
    <name type="common">Cocoa frosty pod rot fungus</name>
    <name type="synonym">Crinipellis roreri</name>
    <dbReference type="NCBI Taxonomy" id="1381753"/>
    <lineage>
        <taxon>Eukaryota</taxon>
        <taxon>Fungi</taxon>
        <taxon>Dikarya</taxon>
        <taxon>Basidiomycota</taxon>
        <taxon>Agaricomycotina</taxon>
        <taxon>Agaricomycetes</taxon>
        <taxon>Agaricomycetidae</taxon>
        <taxon>Agaricales</taxon>
        <taxon>Marasmiineae</taxon>
        <taxon>Marasmiaceae</taxon>
        <taxon>Moniliophthora</taxon>
    </lineage>
</organism>
<dbReference type="Proteomes" id="UP000017559">
    <property type="component" value="Unassembled WGS sequence"/>
</dbReference>
<dbReference type="AlphaFoldDB" id="V2WUN6"/>